<sequence>MNQGIVFALATTVLAVAVAGAHVVAPLPDGMQRGTATAATGAQTLQASSGQTPSAKPVLGETRQAPVPLLMRERLPVAAPVVETASAGMPAPQAPAVNAEKNGFARGAIEADGYKFVGTIAPGPDGTWRARALRGKTEVLLTVDREGRVSTD</sequence>
<evidence type="ECO:0000313" key="2">
    <source>
        <dbReference type="EMBL" id="MBU8876053.1"/>
    </source>
</evidence>
<evidence type="ECO:0000313" key="3">
    <source>
        <dbReference type="Proteomes" id="UP000727907"/>
    </source>
</evidence>
<organism evidence="2 3">
    <name type="scientific">Reyranella humidisoli</name>
    <dbReference type="NCBI Taxonomy" id="2849149"/>
    <lineage>
        <taxon>Bacteria</taxon>
        <taxon>Pseudomonadati</taxon>
        <taxon>Pseudomonadota</taxon>
        <taxon>Alphaproteobacteria</taxon>
        <taxon>Hyphomicrobiales</taxon>
        <taxon>Reyranellaceae</taxon>
        <taxon>Reyranella</taxon>
    </lineage>
</organism>
<dbReference type="Proteomes" id="UP000727907">
    <property type="component" value="Unassembled WGS sequence"/>
</dbReference>
<reference evidence="2 3" key="1">
    <citation type="submission" date="2021-06" db="EMBL/GenBank/DDBJ databases">
        <authorList>
            <person name="Lee D.H."/>
        </authorList>
    </citation>
    <scope>NUCLEOTIDE SEQUENCE [LARGE SCALE GENOMIC DNA]</scope>
    <source>
        <strain evidence="2 3">MMS21-HV4-11</strain>
    </source>
</reference>
<feature type="region of interest" description="Disordered" evidence="1">
    <location>
        <begin position="36"/>
        <end position="66"/>
    </location>
</feature>
<dbReference type="RefSeq" id="WP_216964531.1">
    <property type="nucleotide sequence ID" value="NZ_JAHOPB010000002.1"/>
</dbReference>
<evidence type="ECO:0008006" key="4">
    <source>
        <dbReference type="Google" id="ProtNLM"/>
    </source>
</evidence>
<gene>
    <name evidence="2" type="ORF">KQ910_19935</name>
</gene>
<dbReference type="EMBL" id="JAHOPB010000002">
    <property type="protein sequence ID" value="MBU8876053.1"/>
    <property type="molecule type" value="Genomic_DNA"/>
</dbReference>
<comment type="caution">
    <text evidence="2">The sequence shown here is derived from an EMBL/GenBank/DDBJ whole genome shotgun (WGS) entry which is preliminary data.</text>
</comment>
<protein>
    <recommendedName>
        <fullName evidence="4">Nickel/cobalt transporter regulator</fullName>
    </recommendedName>
</protein>
<keyword evidence="3" id="KW-1185">Reference proteome</keyword>
<proteinExistence type="predicted"/>
<accession>A0ABS6IN84</accession>
<evidence type="ECO:0000256" key="1">
    <source>
        <dbReference type="SAM" id="MobiDB-lite"/>
    </source>
</evidence>
<feature type="compositionally biased region" description="Low complexity" evidence="1">
    <location>
        <begin position="36"/>
        <end position="47"/>
    </location>
</feature>
<name>A0ABS6IN84_9HYPH</name>